<dbReference type="RefSeq" id="WP_149424821.1">
    <property type="nucleotide sequence ID" value="NZ_CP022579.1"/>
</dbReference>
<dbReference type="Proteomes" id="UP000323671">
    <property type="component" value="Chromosome"/>
</dbReference>
<gene>
    <name evidence="1" type="ORF">OTERR_06060</name>
</gene>
<evidence type="ECO:0000313" key="2">
    <source>
        <dbReference type="Proteomes" id="UP000323671"/>
    </source>
</evidence>
<reference evidence="1 2" key="1">
    <citation type="submission" date="2017-07" db="EMBL/GenBank/DDBJ databases">
        <title>Complete genome sequence of Oryzomicrobium terrae TPP412.</title>
        <authorList>
            <person name="Chiu L.-W."/>
            <person name="Lo K.-J."/>
            <person name="Tsai Y.-M."/>
            <person name="Lin S.-S."/>
            <person name="Kuo C.-H."/>
            <person name="Liu C.-T."/>
        </authorList>
    </citation>
    <scope>NUCLEOTIDE SEQUENCE [LARGE SCALE GENOMIC DNA]</scope>
    <source>
        <strain evidence="1 2">TPP412</strain>
    </source>
</reference>
<accession>A0A5C1E590</accession>
<dbReference type="KEGG" id="otr:OTERR_06060"/>
<dbReference type="EMBL" id="CP022579">
    <property type="protein sequence ID" value="QEL64082.1"/>
    <property type="molecule type" value="Genomic_DNA"/>
</dbReference>
<keyword evidence="2" id="KW-1185">Reference proteome</keyword>
<sequence length="503" mass="55936">MKTNIEDHFRGLWKRSQAPGAGPLSAEAMQSWAEARGLIVSSSQECKVGLFRPIPAVMLDLAGTKACFPMISMDSPEWKANRAAADKQANLWKKVEWFGPLWISHSNITKLLADIQYCSAKQAIQYFDYHMSTAYTLPFQAVCIAQLLPKTRSMAGFAPLAREAYLAFYSGHRASSVAALIPVIEGGVKRIASTEPSLKVGDAVDAVINRAIGLAADLHFAGMWVPDQYRTVDYLFGQDERVFVFETFRRWLKECFFQDSDKYSGITWLNRHLFAHGLSTEWQLSSNFSRLIVAITTLGVIEAWHDETNVVPLLFPEMDDDSTLLWQQALRRGQIQMALNLQEQGEFQTKGRLVPELPTDNGVTLRKAVLAEDAIKDLVRPLRNAGWNVHITEPDKEALYVIATATSGDSCLVAALLFSCATANELYRKLAETADFILYRGSPYEQSMYAAGITVHVGPVAGWCPPQAPQTYLGDSAPRQFASIGSRILRAVRTFLFRIRGGA</sequence>
<organism evidence="1 2">
    <name type="scientific">Oryzomicrobium terrae</name>
    <dbReference type="NCBI Taxonomy" id="1735038"/>
    <lineage>
        <taxon>Bacteria</taxon>
        <taxon>Pseudomonadati</taxon>
        <taxon>Pseudomonadota</taxon>
        <taxon>Betaproteobacteria</taxon>
        <taxon>Rhodocyclales</taxon>
        <taxon>Rhodocyclaceae</taxon>
        <taxon>Oryzomicrobium</taxon>
    </lineage>
</organism>
<protein>
    <submittedName>
        <fullName evidence="1">Uncharacterized protein</fullName>
    </submittedName>
</protein>
<proteinExistence type="predicted"/>
<evidence type="ECO:0000313" key="1">
    <source>
        <dbReference type="EMBL" id="QEL64082.1"/>
    </source>
</evidence>
<dbReference type="AlphaFoldDB" id="A0A5C1E590"/>
<name>A0A5C1E590_9RHOO</name>